<name>A0ABN0WMI3_9ACTN</name>
<dbReference type="RefSeq" id="WP_252798650.1">
    <property type="nucleotide sequence ID" value="NZ_BAAABM010000029.1"/>
</dbReference>
<dbReference type="EMBL" id="BAAABM010000029">
    <property type="protein sequence ID" value="GAA0341822.1"/>
    <property type="molecule type" value="Genomic_DNA"/>
</dbReference>
<reference evidence="2 3" key="1">
    <citation type="journal article" date="2019" name="Int. J. Syst. Evol. Microbiol.">
        <title>The Global Catalogue of Microorganisms (GCM) 10K type strain sequencing project: providing services to taxonomists for standard genome sequencing and annotation.</title>
        <authorList>
            <consortium name="The Broad Institute Genomics Platform"/>
            <consortium name="The Broad Institute Genome Sequencing Center for Infectious Disease"/>
            <person name="Wu L."/>
            <person name="Ma J."/>
        </authorList>
    </citation>
    <scope>NUCLEOTIDE SEQUENCE [LARGE SCALE GENOMIC DNA]</scope>
    <source>
        <strain evidence="2 3">JCM 3146</strain>
    </source>
</reference>
<evidence type="ECO:0000313" key="3">
    <source>
        <dbReference type="Proteomes" id="UP001501822"/>
    </source>
</evidence>
<evidence type="ECO:0000313" key="2">
    <source>
        <dbReference type="EMBL" id="GAA0341822.1"/>
    </source>
</evidence>
<gene>
    <name evidence="2" type="ORF">GCM10010151_34220</name>
</gene>
<organism evidence="2 3">
    <name type="scientific">Actinoallomurus spadix</name>
    <dbReference type="NCBI Taxonomy" id="79912"/>
    <lineage>
        <taxon>Bacteria</taxon>
        <taxon>Bacillati</taxon>
        <taxon>Actinomycetota</taxon>
        <taxon>Actinomycetes</taxon>
        <taxon>Streptosporangiales</taxon>
        <taxon>Thermomonosporaceae</taxon>
        <taxon>Actinoallomurus</taxon>
    </lineage>
</organism>
<sequence length="261" mass="28908">MDMRQPDPLGTWLLRRARDHGMTSEQLADLLGLPVHRIRRLTDGADLDDLPVRAVRAVARRLDLPWPGWLDHSPTRPDDHTVQASPATNSTDSLDDADRVHAVLILALAHPMGVDQIAHVLDWPLERAQNAADHLAALLHEHPVLRLTAGEGTILRLAVQPNLLGPDVRTRIQHVLNQQQGPAPGMAFIAYRAGHRDHQRIKDILTSDPELLDAAVDAGYITCRIDPHGQPTQIKLTPEVAFSLNIPVNLHDTLLLEPKTE</sequence>
<protein>
    <recommendedName>
        <fullName evidence="4">HTH cro/C1-type domain-containing protein</fullName>
    </recommendedName>
</protein>
<proteinExistence type="predicted"/>
<dbReference type="Proteomes" id="UP001501822">
    <property type="component" value="Unassembled WGS sequence"/>
</dbReference>
<comment type="caution">
    <text evidence="2">The sequence shown here is derived from an EMBL/GenBank/DDBJ whole genome shotgun (WGS) entry which is preliminary data.</text>
</comment>
<evidence type="ECO:0000256" key="1">
    <source>
        <dbReference type="SAM" id="MobiDB-lite"/>
    </source>
</evidence>
<keyword evidence="3" id="KW-1185">Reference proteome</keyword>
<feature type="region of interest" description="Disordered" evidence="1">
    <location>
        <begin position="69"/>
        <end position="93"/>
    </location>
</feature>
<evidence type="ECO:0008006" key="4">
    <source>
        <dbReference type="Google" id="ProtNLM"/>
    </source>
</evidence>
<accession>A0ABN0WMI3</accession>
<feature type="compositionally biased region" description="Polar residues" evidence="1">
    <location>
        <begin position="82"/>
        <end position="92"/>
    </location>
</feature>